<dbReference type="SUPFAM" id="SSF53448">
    <property type="entry name" value="Nucleotide-diphospho-sugar transferases"/>
    <property type="match status" value="1"/>
</dbReference>
<dbReference type="Pfam" id="PF00535">
    <property type="entry name" value="Glycos_transf_2"/>
    <property type="match status" value="1"/>
</dbReference>
<dbReference type="InterPro" id="IPR001173">
    <property type="entry name" value="Glyco_trans_2-like"/>
</dbReference>
<dbReference type="Gene3D" id="3.90.550.10">
    <property type="entry name" value="Spore Coat Polysaccharide Biosynthesis Protein SpsA, Chain A"/>
    <property type="match status" value="1"/>
</dbReference>
<organism evidence="2 3">
    <name type="scientific">Candidatus Blackburnbacteria bacterium RIFCSPLOWO2_01_FULL_41_27</name>
    <dbReference type="NCBI Taxonomy" id="1797520"/>
    <lineage>
        <taxon>Bacteria</taxon>
        <taxon>Candidatus Blackburniibacteriota</taxon>
    </lineage>
</organism>
<dbReference type="PANTHER" id="PTHR43179">
    <property type="entry name" value="RHAMNOSYLTRANSFERASE WBBL"/>
    <property type="match status" value="1"/>
</dbReference>
<evidence type="ECO:0000313" key="2">
    <source>
        <dbReference type="EMBL" id="OGY12769.1"/>
    </source>
</evidence>
<evidence type="ECO:0000313" key="3">
    <source>
        <dbReference type="Proteomes" id="UP000177685"/>
    </source>
</evidence>
<reference evidence="2 3" key="1">
    <citation type="journal article" date="2016" name="Nat. Commun.">
        <title>Thousands of microbial genomes shed light on interconnected biogeochemical processes in an aquifer system.</title>
        <authorList>
            <person name="Anantharaman K."/>
            <person name="Brown C.T."/>
            <person name="Hug L.A."/>
            <person name="Sharon I."/>
            <person name="Castelle C.J."/>
            <person name="Probst A.J."/>
            <person name="Thomas B.C."/>
            <person name="Singh A."/>
            <person name="Wilkins M.J."/>
            <person name="Karaoz U."/>
            <person name="Brodie E.L."/>
            <person name="Williams K.H."/>
            <person name="Hubbard S.S."/>
            <person name="Banfield J.F."/>
        </authorList>
    </citation>
    <scope>NUCLEOTIDE SEQUENCE [LARGE SCALE GENOMIC DNA]</scope>
</reference>
<accession>A0A1G1VBL2</accession>
<dbReference type="InterPro" id="IPR029044">
    <property type="entry name" value="Nucleotide-diphossugar_trans"/>
</dbReference>
<evidence type="ECO:0000259" key="1">
    <source>
        <dbReference type="Pfam" id="PF00535"/>
    </source>
</evidence>
<sequence>MKKSSQNSKIEVSIVVVNYNTGDFLKKCVESIVKSTNNLRNPVCEIIIVDNASNDQSANFKGSFKLIKNADNPGFSRANNQAIKISQGNYILLLNPDTEIKGGTVSKLLQFAKIHKNAGVVVPKLLNSDGTVQDSVMPLPTLYRAISEFWFNKKIYSRYVPRVVLPTVIESAIMAAFLITPQTLQKVGLLDERYFMYFEDLDYCRRVKKTDLEVYYLPTALVIHHQGVSGKSVAGEQWRRLIPGSKIYHGLFGHWLINFVIWMSQKLK</sequence>
<gene>
    <name evidence="2" type="ORF">A3A58_00130</name>
</gene>
<protein>
    <recommendedName>
        <fullName evidence="1">Glycosyltransferase 2-like domain-containing protein</fullName>
    </recommendedName>
</protein>
<proteinExistence type="predicted"/>
<comment type="caution">
    <text evidence="2">The sequence shown here is derived from an EMBL/GenBank/DDBJ whole genome shotgun (WGS) entry which is preliminary data.</text>
</comment>
<feature type="domain" description="Glycosyltransferase 2-like" evidence="1">
    <location>
        <begin position="13"/>
        <end position="140"/>
    </location>
</feature>
<dbReference type="CDD" id="cd04186">
    <property type="entry name" value="GT_2_like_c"/>
    <property type="match status" value="1"/>
</dbReference>
<dbReference type="AlphaFoldDB" id="A0A1G1VBL2"/>
<dbReference type="PANTHER" id="PTHR43179:SF7">
    <property type="entry name" value="RHAMNOSYLTRANSFERASE WBBL"/>
    <property type="match status" value="1"/>
</dbReference>
<name>A0A1G1VBL2_9BACT</name>
<dbReference type="Proteomes" id="UP000177685">
    <property type="component" value="Unassembled WGS sequence"/>
</dbReference>
<dbReference type="EMBL" id="MHCD01000048">
    <property type="protein sequence ID" value="OGY12769.1"/>
    <property type="molecule type" value="Genomic_DNA"/>
</dbReference>